<keyword evidence="1" id="KW-1133">Transmembrane helix</keyword>
<dbReference type="InterPro" id="IPR032314">
    <property type="entry name" value="DUF4845"/>
</dbReference>
<dbReference type="EMBL" id="CBTJ020000027">
    <property type="protein sequence ID" value="CDI01858.1"/>
    <property type="molecule type" value="Genomic_DNA"/>
</dbReference>
<feature type="transmembrane region" description="Helical" evidence="1">
    <location>
        <begin position="21"/>
        <end position="47"/>
    </location>
</feature>
<reference evidence="2" key="1">
    <citation type="submission" date="2013-07" db="EMBL/GenBank/DDBJ databases">
        <authorList>
            <person name="McIlroy S."/>
        </authorList>
    </citation>
    <scope>NUCLEOTIDE SEQUENCE [LARGE SCALE GENOMIC DNA]</scope>
    <source>
        <strain evidence="2">Run_A_D11</strain>
    </source>
</reference>
<organism evidence="2 3">
    <name type="scientific">Candidatus Competibacter denitrificans Run_A_D11</name>
    <dbReference type="NCBI Taxonomy" id="1400863"/>
    <lineage>
        <taxon>Bacteria</taxon>
        <taxon>Pseudomonadati</taxon>
        <taxon>Pseudomonadota</taxon>
        <taxon>Gammaproteobacteria</taxon>
        <taxon>Candidatus Competibacteraceae</taxon>
        <taxon>Candidatus Competibacter</taxon>
    </lineage>
</organism>
<evidence type="ECO:0000256" key="1">
    <source>
        <dbReference type="SAM" id="Phobius"/>
    </source>
</evidence>
<evidence type="ECO:0000313" key="3">
    <source>
        <dbReference type="Proteomes" id="UP000035760"/>
    </source>
</evidence>
<proteinExistence type="predicted"/>
<dbReference type="AlphaFoldDB" id="W6MCB7"/>
<dbReference type="Pfam" id="PF16137">
    <property type="entry name" value="DUF4845"/>
    <property type="match status" value="1"/>
</dbReference>
<accession>W6MCB7</accession>
<keyword evidence="3" id="KW-1185">Reference proteome</keyword>
<comment type="caution">
    <text evidence="2">The sequence shown here is derived from an EMBL/GenBank/DDBJ whole genome shotgun (WGS) entry which is preliminary data.</text>
</comment>
<evidence type="ECO:0000313" key="2">
    <source>
        <dbReference type="EMBL" id="CDI01858.1"/>
    </source>
</evidence>
<gene>
    <name evidence="2" type="ORF">BN873_210079</name>
</gene>
<name>W6MCB7_9GAMM</name>
<dbReference type="Proteomes" id="UP000035760">
    <property type="component" value="Unassembled WGS sequence"/>
</dbReference>
<keyword evidence="1" id="KW-0812">Transmembrane</keyword>
<protein>
    <recommendedName>
        <fullName evidence="4">Transmembrane protein</fullName>
    </recommendedName>
</protein>
<evidence type="ECO:0008006" key="4">
    <source>
        <dbReference type="Google" id="ProtNLM"/>
    </source>
</evidence>
<dbReference type="STRING" id="1400863.BN873_210079"/>
<keyword evidence="1" id="KW-0472">Membrane</keyword>
<reference evidence="2" key="2">
    <citation type="submission" date="2014-03" db="EMBL/GenBank/DDBJ databases">
        <title>Candidatus Competibacter-lineage genomes retrieved from metagenomes reveal functional metabolic diversity.</title>
        <authorList>
            <person name="McIlroy S.J."/>
            <person name="Albertsen M."/>
            <person name="Andresen E.K."/>
            <person name="Saunders A.M."/>
            <person name="Kristiansen R."/>
            <person name="Stokholm-Bjerregaard M."/>
            <person name="Nielsen K.L."/>
            <person name="Nielsen P.H."/>
        </authorList>
    </citation>
    <scope>NUCLEOTIDE SEQUENCE</scope>
    <source>
        <strain evidence="2">Run_A_D11</strain>
    </source>
</reference>
<sequence length="133" mass="15152">MMKISQQCNGQAGANRQRGMTVIGMLLLIIVIAFIALIGMKVVPMYIQYYSIKSTVESIRKEPQLAQMSAQDIHNGIQKRFDIGYVENIKASDLKVRNDRSGRVIDLVYQDERELFYKLFVVLKVNESIPLSP</sequence>